<dbReference type="EMBL" id="CP108264">
    <property type="protein sequence ID" value="WTU77999.1"/>
    <property type="molecule type" value="Genomic_DNA"/>
</dbReference>
<dbReference type="Gene3D" id="2.130.10.10">
    <property type="entry name" value="YVTN repeat-like/Quinoprotein amine dehydrogenase"/>
    <property type="match status" value="3"/>
</dbReference>
<dbReference type="NCBIfam" id="TIGR02276">
    <property type="entry name" value="beta_rpt_yvtn"/>
    <property type="match status" value="3"/>
</dbReference>
<accession>A0AAU2JYV7</accession>
<dbReference type="InterPro" id="IPR011964">
    <property type="entry name" value="YVTN_b-propeller_repeat"/>
</dbReference>
<dbReference type="InterPro" id="IPR051200">
    <property type="entry name" value="Host-pathogen_enzymatic-act"/>
</dbReference>
<dbReference type="AlphaFoldDB" id="A0AAU2JYV7"/>
<gene>
    <name evidence="1" type="ORF">OG327_34460</name>
</gene>
<organism evidence="1">
    <name type="scientific">Streptomyces sp. NBC_00049</name>
    <dbReference type="NCBI Taxonomy" id="2903617"/>
    <lineage>
        <taxon>Bacteria</taxon>
        <taxon>Bacillati</taxon>
        <taxon>Actinomycetota</taxon>
        <taxon>Actinomycetes</taxon>
        <taxon>Kitasatosporales</taxon>
        <taxon>Streptomycetaceae</taxon>
        <taxon>Streptomyces</taxon>
    </lineage>
</organism>
<evidence type="ECO:0000313" key="1">
    <source>
        <dbReference type="EMBL" id="WTU77999.1"/>
    </source>
</evidence>
<dbReference type="InterPro" id="IPR011048">
    <property type="entry name" value="Haem_d1_sf"/>
</dbReference>
<dbReference type="PANTHER" id="PTHR47197:SF3">
    <property type="entry name" value="DIHYDRO-HEME D1 DEHYDROGENASE"/>
    <property type="match status" value="1"/>
</dbReference>
<reference evidence="1" key="1">
    <citation type="submission" date="2022-10" db="EMBL/GenBank/DDBJ databases">
        <title>The complete genomes of actinobacterial strains from the NBC collection.</title>
        <authorList>
            <person name="Joergensen T.S."/>
            <person name="Alvarez Arevalo M."/>
            <person name="Sterndorff E.B."/>
            <person name="Faurdal D."/>
            <person name="Vuksanovic O."/>
            <person name="Mourched A.-S."/>
            <person name="Charusanti P."/>
            <person name="Shaw S."/>
            <person name="Blin K."/>
            <person name="Weber T."/>
        </authorList>
    </citation>
    <scope>NUCLEOTIDE SEQUENCE</scope>
    <source>
        <strain evidence="1">NBC_00049</strain>
    </source>
</reference>
<sequence length="316" mass="32786">MAAINESPVAMKSSSTENPCVVATIPVGAKPVGVAVDVHDHVFVTNSGASTVSVINSVTNTVSATLNVGFHPESVATDPQFGVYVANGDNFTVSALDRFHALVATIIVGNPPGPPLPDMLRVAVDHLMSRAYVANRGLDRVLIIRTSSDPPALSLDFTEVEGPLGVAVDPVSHRVFVTRPDHNKVSVIDATTHGIIGSIPVGQHPTGIAIDPQKRRVYVANSGFRTVSLIDIATGGVSEIDVGTSPTDMAVDSHGGVYVTHPDGLVRVIDPGSASVTARIPVGSHPQGLAFEPHSNRVYVANRGEGTVSAIDLADG</sequence>
<dbReference type="InterPro" id="IPR015943">
    <property type="entry name" value="WD40/YVTN_repeat-like_dom_sf"/>
</dbReference>
<dbReference type="SUPFAM" id="SSF51004">
    <property type="entry name" value="C-terminal (heme d1) domain of cytochrome cd1-nitrite reductase"/>
    <property type="match status" value="1"/>
</dbReference>
<protein>
    <submittedName>
        <fullName evidence="1">YncE family protein</fullName>
    </submittedName>
</protein>
<dbReference type="PANTHER" id="PTHR47197">
    <property type="entry name" value="PROTEIN NIRF"/>
    <property type="match status" value="1"/>
</dbReference>
<name>A0AAU2JYV7_9ACTN</name>
<proteinExistence type="predicted"/>